<gene>
    <name evidence="3" type="ORF">EPUL_000370</name>
</gene>
<keyword evidence="2" id="KW-0472">Membrane</keyword>
<dbReference type="STRING" id="225359.A0A2S4Q1Y1"/>
<evidence type="ECO:0000256" key="2">
    <source>
        <dbReference type="SAM" id="Phobius"/>
    </source>
</evidence>
<dbReference type="AlphaFoldDB" id="A0A2S4Q1Y1"/>
<reference evidence="3 4" key="1">
    <citation type="submission" date="2017-10" db="EMBL/GenBank/DDBJ databases">
        <title>Development of genomic resources for the powdery mildew, Erysiphe pulchra.</title>
        <authorList>
            <person name="Wadl P.A."/>
            <person name="Mack B.M."/>
            <person name="Moore G."/>
            <person name="Beltz S.B."/>
        </authorList>
    </citation>
    <scope>NUCLEOTIDE SEQUENCE [LARGE SCALE GENOMIC DNA]</scope>
    <source>
        <strain evidence="3">Cflorida</strain>
    </source>
</reference>
<dbReference type="OrthoDB" id="5854584at2759"/>
<accession>A0A2S4Q1Y1</accession>
<feature type="transmembrane region" description="Helical" evidence="2">
    <location>
        <begin position="45"/>
        <end position="61"/>
    </location>
</feature>
<keyword evidence="2" id="KW-1133">Transmembrane helix</keyword>
<dbReference type="EMBL" id="PEDP01000011">
    <property type="protein sequence ID" value="POS88304.1"/>
    <property type="molecule type" value="Genomic_DNA"/>
</dbReference>
<proteinExistence type="predicted"/>
<sequence>MWTLFTKALAQSTSTTKVSILNTSSNFIITALLGGIIFSESLHKLWFVGAVLLVVGNVIIGRREEVDDTDATAGRLVEAGQTLTAYHEFNQDINSEVNDKDDESDILDLGSIDSDDSSNG</sequence>
<evidence type="ECO:0000313" key="4">
    <source>
        <dbReference type="Proteomes" id="UP000237438"/>
    </source>
</evidence>
<evidence type="ECO:0000256" key="1">
    <source>
        <dbReference type="SAM" id="MobiDB-lite"/>
    </source>
</evidence>
<keyword evidence="4" id="KW-1185">Reference proteome</keyword>
<dbReference type="Proteomes" id="UP000237438">
    <property type="component" value="Unassembled WGS sequence"/>
</dbReference>
<dbReference type="SUPFAM" id="SSF103481">
    <property type="entry name" value="Multidrug resistance efflux transporter EmrE"/>
    <property type="match status" value="1"/>
</dbReference>
<feature type="region of interest" description="Disordered" evidence="1">
    <location>
        <begin position="96"/>
        <end position="120"/>
    </location>
</feature>
<comment type="caution">
    <text evidence="3">The sequence shown here is derived from an EMBL/GenBank/DDBJ whole genome shotgun (WGS) entry which is preliminary data.</text>
</comment>
<dbReference type="InterPro" id="IPR039632">
    <property type="entry name" value="TMEM42"/>
</dbReference>
<evidence type="ECO:0008006" key="5">
    <source>
        <dbReference type="Google" id="ProtNLM"/>
    </source>
</evidence>
<name>A0A2S4Q1Y1_9PEZI</name>
<dbReference type="PANTHER" id="PTHR31965:SF1">
    <property type="entry name" value="TRANSMEMBRANE PROTEIN 42"/>
    <property type="match status" value="1"/>
</dbReference>
<keyword evidence="2" id="KW-0812">Transmembrane</keyword>
<dbReference type="PANTHER" id="PTHR31965">
    <property type="entry name" value="TRANSMEMBRANE PROTEIN 42"/>
    <property type="match status" value="1"/>
</dbReference>
<protein>
    <recommendedName>
        <fullName evidence="5">EamA domain-containing protein</fullName>
    </recommendedName>
</protein>
<evidence type="ECO:0000313" key="3">
    <source>
        <dbReference type="EMBL" id="POS88304.1"/>
    </source>
</evidence>
<organism evidence="3 4">
    <name type="scientific">Erysiphe pulchra</name>
    <dbReference type="NCBI Taxonomy" id="225359"/>
    <lineage>
        <taxon>Eukaryota</taxon>
        <taxon>Fungi</taxon>
        <taxon>Dikarya</taxon>
        <taxon>Ascomycota</taxon>
        <taxon>Pezizomycotina</taxon>
        <taxon>Leotiomycetes</taxon>
        <taxon>Erysiphales</taxon>
        <taxon>Erysiphaceae</taxon>
        <taxon>Erysiphe</taxon>
    </lineage>
</organism>
<feature type="transmembrane region" description="Helical" evidence="2">
    <location>
        <begin position="20"/>
        <end position="39"/>
    </location>
</feature>
<dbReference type="InterPro" id="IPR037185">
    <property type="entry name" value="EmrE-like"/>
</dbReference>